<dbReference type="Gene3D" id="1.10.4100.10">
    <property type="entry name" value="2-methylcitrate dehydratase PrpD"/>
    <property type="match status" value="1"/>
</dbReference>
<gene>
    <name evidence="4" type="primary">prpD</name>
    <name evidence="4" type="ORF">Maq22A_2p41540</name>
</gene>
<dbReference type="InterPro" id="IPR042188">
    <property type="entry name" value="MmgE/PrpD_sf_2"/>
</dbReference>
<evidence type="ECO:0000259" key="2">
    <source>
        <dbReference type="Pfam" id="PF03972"/>
    </source>
</evidence>
<name>A0A0C6FBG4_9HYPH</name>
<feature type="domain" description="MmgE/PrpD N-terminal" evidence="2">
    <location>
        <begin position="19"/>
        <end position="242"/>
    </location>
</feature>
<sequence>MAPDPDLALRARSAAAVQSLMTWAAADSPESLPGPVRARAALVLADDLGAMVAAADEPPVARMRAVLARSSGRAEATVFAPGSPPLDRASAAAANGLAATWCELDEGYRGAPCHAGAYILPALLAEAEAEGASVARVLEALAQAYEITVRCARAFPFATMTVHPHAAFASIGAAAGIGILRGFSGKLLLDAVSAAASMTFAGPYGHAIEGALVRNAWTSAGAWIGLRAADGAEAGIAGLPETFHDVFVGGLGTACQPEALTDGLGTDWAIRGGYHKVFACCQYAHGAIEASLSLRAQVAGRDGAVDPTPEIDEILVETHPRGLTLTTVEPATVLAAKFSMPHALAAAAVTGTGGQGAFDEATLHDPRIADLRRRVRLAPLPEIGLPPNDRPSRVTWRLRDGTILSALCESARGGADQPFDTDTMLAKLAETSRGYPRMAAVLERIVRRAEDDERDLQRPWRDCVTDMTGGVER</sequence>
<dbReference type="KEGG" id="maqu:Maq22A_2p41540"/>
<dbReference type="EMBL" id="AP014706">
    <property type="protein sequence ID" value="BAQ50076.1"/>
    <property type="molecule type" value="Genomic_DNA"/>
</dbReference>
<dbReference type="Pfam" id="PF19305">
    <property type="entry name" value="MmgE_PrpD_C"/>
    <property type="match status" value="1"/>
</dbReference>
<dbReference type="InterPro" id="IPR042183">
    <property type="entry name" value="MmgE/PrpD_sf_1"/>
</dbReference>
<dbReference type="Proteomes" id="UP000061432">
    <property type="component" value="Plasmid pMaq22A_2p"/>
</dbReference>
<feature type="domain" description="MmgE/PrpD C-terminal" evidence="3">
    <location>
        <begin position="278"/>
        <end position="438"/>
    </location>
</feature>
<organism evidence="4 5">
    <name type="scientific">Methylobacterium aquaticum</name>
    <dbReference type="NCBI Taxonomy" id="270351"/>
    <lineage>
        <taxon>Bacteria</taxon>
        <taxon>Pseudomonadati</taxon>
        <taxon>Pseudomonadota</taxon>
        <taxon>Alphaproteobacteria</taxon>
        <taxon>Hyphomicrobiales</taxon>
        <taxon>Methylobacteriaceae</taxon>
        <taxon>Methylobacterium</taxon>
    </lineage>
</organism>
<dbReference type="AlphaFoldDB" id="A0A0C6FBG4"/>
<dbReference type="RefSeq" id="WP_060851147.1">
    <property type="nucleotide sequence ID" value="NZ_AP014706.1"/>
</dbReference>
<dbReference type="InterPro" id="IPR045337">
    <property type="entry name" value="MmgE_PrpD_C"/>
</dbReference>
<comment type="similarity">
    <text evidence="1">Belongs to the PrpD family.</text>
</comment>
<accession>A0A0C6FBG4</accession>
<reference evidence="4 5" key="1">
    <citation type="journal article" date="2015" name="Genome Announc.">
        <title>Complete Genome Sequence of Methylobacterium aquaticum Strain 22A, Isolated from Racomitrium japonicum Moss.</title>
        <authorList>
            <person name="Tani A."/>
            <person name="Ogura Y."/>
            <person name="Hayashi T."/>
            <person name="Kimbara K."/>
        </authorList>
    </citation>
    <scope>NUCLEOTIDE SEQUENCE [LARGE SCALE GENOMIC DNA]</scope>
    <source>
        <strain evidence="4 5">MA-22A</strain>
        <plasmid evidence="5">Plasmid pMaq22A_2p DNA</plasmid>
    </source>
</reference>
<geneLocation type="plasmid" evidence="5">
    <name>pMaq22A_2p DNA</name>
</geneLocation>
<keyword evidence="4" id="KW-0614">Plasmid</keyword>
<dbReference type="GO" id="GO:0016829">
    <property type="term" value="F:lyase activity"/>
    <property type="evidence" value="ECO:0007669"/>
    <property type="project" value="InterPro"/>
</dbReference>
<dbReference type="InterPro" id="IPR036148">
    <property type="entry name" value="MmgE/PrpD_sf"/>
</dbReference>
<evidence type="ECO:0000313" key="5">
    <source>
        <dbReference type="Proteomes" id="UP000061432"/>
    </source>
</evidence>
<dbReference type="SUPFAM" id="SSF103378">
    <property type="entry name" value="2-methylcitrate dehydratase PrpD"/>
    <property type="match status" value="1"/>
</dbReference>
<dbReference type="PANTHER" id="PTHR16943">
    <property type="entry name" value="2-METHYLCITRATE DEHYDRATASE-RELATED"/>
    <property type="match status" value="1"/>
</dbReference>
<dbReference type="InterPro" id="IPR045336">
    <property type="entry name" value="MmgE_PrpD_N"/>
</dbReference>
<dbReference type="InterPro" id="IPR005656">
    <property type="entry name" value="MmgE_PrpD"/>
</dbReference>
<evidence type="ECO:0000259" key="3">
    <source>
        <dbReference type="Pfam" id="PF19305"/>
    </source>
</evidence>
<evidence type="ECO:0000313" key="4">
    <source>
        <dbReference type="EMBL" id="BAQ50076.1"/>
    </source>
</evidence>
<protein>
    <submittedName>
        <fullName evidence="4">MmgE/PrpD family protein</fullName>
    </submittedName>
</protein>
<proteinExistence type="inferred from homology"/>
<reference evidence="5" key="2">
    <citation type="submission" date="2015-01" db="EMBL/GenBank/DDBJ databases">
        <title>Complete genome sequence of Methylobacterium aquaticum strain 22A.</title>
        <authorList>
            <person name="Tani A."/>
            <person name="Ogura Y."/>
            <person name="Hayashi T."/>
        </authorList>
    </citation>
    <scope>NUCLEOTIDE SEQUENCE [LARGE SCALE GENOMIC DNA]</scope>
    <source>
        <strain evidence="5">MA-22A</strain>
        <plasmid evidence="5">Plasmid pMaq22A_2p DNA</plasmid>
    </source>
</reference>
<dbReference type="PATRIC" id="fig|270351.10.peg.7224"/>
<dbReference type="OrthoDB" id="5415580at2"/>
<dbReference type="Pfam" id="PF03972">
    <property type="entry name" value="MmgE_PrpD_N"/>
    <property type="match status" value="1"/>
</dbReference>
<dbReference type="Gene3D" id="3.30.1330.120">
    <property type="entry name" value="2-methylcitrate dehydratase PrpD"/>
    <property type="match status" value="1"/>
</dbReference>
<evidence type="ECO:0000256" key="1">
    <source>
        <dbReference type="ARBA" id="ARBA00006174"/>
    </source>
</evidence>
<dbReference type="PANTHER" id="PTHR16943:SF8">
    <property type="entry name" value="2-METHYLCITRATE DEHYDRATASE"/>
    <property type="match status" value="1"/>
</dbReference>